<evidence type="ECO:0000313" key="2">
    <source>
        <dbReference type="WBParaSite" id="PS1159_v2.g5779.t1"/>
    </source>
</evidence>
<accession>A0AC35GIL8</accession>
<dbReference type="WBParaSite" id="PS1159_v2.g5779.t1">
    <property type="protein sequence ID" value="PS1159_v2.g5779.t1"/>
    <property type="gene ID" value="PS1159_v2.g5779"/>
</dbReference>
<reference evidence="2" key="1">
    <citation type="submission" date="2022-11" db="UniProtKB">
        <authorList>
            <consortium name="WormBaseParasite"/>
        </authorList>
    </citation>
    <scope>IDENTIFICATION</scope>
</reference>
<protein>
    <submittedName>
        <fullName evidence="2">Carboxylesterase type B domain-containing protein</fullName>
    </submittedName>
</protein>
<sequence>IFAYLGMPYVKPPERFEKAEPLQPSLFKVVQAKSWPAACHQMNDIGDASPVSEDCLYFNVFTPTKQSKKLRPVFVFIHGGGYFAGFTQAYGFEYFVDNFVSKDIIFVSLQYRVAHFGFLATRDH</sequence>
<evidence type="ECO:0000313" key="1">
    <source>
        <dbReference type="Proteomes" id="UP000887580"/>
    </source>
</evidence>
<proteinExistence type="predicted"/>
<dbReference type="Proteomes" id="UP000887580">
    <property type="component" value="Unplaced"/>
</dbReference>
<organism evidence="1 2">
    <name type="scientific">Panagrolaimus sp. PS1159</name>
    <dbReference type="NCBI Taxonomy" id="55785"/>
    <lineage>
        <taxon>Eukaryota</taxon>
        <taxon>Metazoa</taxon>
        <taxon>Ecdysozoa</taxon>
        <taxon>Nematoda</taxon>
        <taxon>Chromadorea</taxon>
        <taxon>Rhabditida</taxon>
        <taxon>Tylenchina</taxon>
        <taxon>Panagrolaimomorpha</taxon>
        <taxon>Panagrolaimoidea</taxon>
        <taxon>Panagrolaimidae</taxon>
        <taxon>Panagrolaimus</taxon>
    </lineage>
</organism>
<name>A0AC35GIL8_9BILA</name>